<comment type="caution">
    <text evidence="6">The sequence shown here is derived from an EMBL/GenBank/DDBJ whole genome shotgun (WGS) entry which is preliminary data.</text>
</comment>
<keyword evidence="3 4" id="KW-0732">Signal</keyword>
<feature type="signal peptide" evidence="4">
    <location>
        <begin position="1"/>
        <end position="20"/>
    </location>
</feature>
<proteinExistence type="inferred from homology"/>
<dbReference type="CDD" id="cd08497">
    <property type="entry name" value="MbnE-like"/>
    <property type="match status" value="1"/>
</dbReference>
<dbReference type="Gene3D" id="3.10.105.10">
    <property type="entry name" value="Dipeptide-binding Protein, Domain 3"/>
    <property type="match status" value="1"/>
</dbReference>
<dbReference type="PANTHER" id="PTHR30290:SF64">
    <property type="entry name" value="ABC TRANSPORTER PERIPLASMIC BINDING PROTEIN"/>
    <property type="match status" value="1"/>
</dbReference>
<keyword evidence="7" id="KW-1185">Reference proteome</keyword>
<dbReference type="InterPro" id="IPR000914">
    <property type="entry name" value="SBP_5_dom"/>
</dbReference>
<dbReference type="InterPro" id="IPR039424">
    <property type="entry name" value="SBP_5"/>
</dbReference>
<accession>A0ABT1LHZ1</accession>
<dbReference type="Pfam" id="PF00496">
    <property type="entry name" value="SBP_bac_5"/>
    <property type="match status" value="1"/>
</dbReference>
<comment type="subcellular location">
    <subcellularLocation>
        <location evidence="1">Periplasm</location>
    </subcellularLocation>
</comment>
<feature type="chain" id="PRO_5046428184" evidence="4">
    <location>
        <begin position="21"/>
        <end position="602"/>
    </location>
</feature>
<organism evidence="6 7">
    <name type="scientific">Alsobacter ponti</name>
    <dbReference type="NCBI Taxonomy" id="2962936"/>
    <lineage>
        <taxon>Bacteria</taxon>
        <taxon>Pseudomonadati</taxon>
        <taxon>Pseudomonadota</taxon>
        <taxon>Alphaproteobacteria</taxon>
        <taxon>Hyphomicrobiales</taxon>
        <taxon>Alsobacteraceae</taxon>
        <taxon>Alsobacter</taxon>
    </lineage>
</organism>
<evidence type="ECO:0000256" key="4">
    <source>
        <dbReference type="SAM" id="SignalP"/>
    </source>
</evidence>
<dbReference type="EMBL" id="JANCLU010000026">
    <property type="protein sequence ID" value="MCP8940738.1"/>
    <property type="molecule type" value="Genomic_DNA"/>
</dbReference>
<gene>
    <name evidence="6" type="ORF">NK718_19605</name>
</gene>
<evidence type="ECO:0000313" key="7">
    <source>
        <dbReference type="Proteomes" id="UP001205890"/>
    </source>
</evidence>
<sequence>MIRTIAATALAALVSVLAPAAGASAEPRHGIAMHGEPALPADFTALPYARPDAPKGGRIVFGVQGTFDTLNTFSVRGIAAQGIAPPTGLVTQALMARSYDEPFSLYGLVAESIETPDDRSWVTFRLNPKARFSDGRPVTADDVLFTWALLKTKGKPNFRNWYAKAVKAEALDPHTVRFDLTGADDRELPLILALMPVLPRHATDADRFEETTLAPPIGSGPYVVAQVKPGESITYRRNPDYWGKDLPISRGLYNPDEIRFDYYRDANSLFEAFKGGLYDVRIEDSPTRWMTGYDFPAVTDGRIVRDPVTVRTPKGMNALVFNTRRPVFADARVREALGLLFDFDWVNRNLFYGVYQRTTSYFQGSDLASTGRPASARERELLAHFPDAVRPDILDGTWRPAQADGSGRDRELARKALDLLDKAGWTLHDGVLRRAGSGEPMTIEFLAASRVQERLALNFAQSLQRIGVTMRVRLVDDVQYWRRLASFDFDMIQFIWGASPSPGNEQYGRWSARAADRQGSLNYAGARNPAIEAMIDAMLSARERDDFVAATRALDRVLLSQFYVIPLFNQPEQWVAHSAAVKRPAVTPLFGFQPETLWRETP</sequence>
<evidence type="ECO:0000256" key="1">
    <source>
        <dbReference type="ARBA" id="ARBA00004418"/>
    </source>
</evidence>
<comment type="similarity">
    <text evidence="2">Belongs to the bacterial solute-binding protein 5 family.</text>
</comment>
<dbReference type="SUPFAM" id="SSF53850">
    <property type="entry name" value="Periplasmic binding protein-like II"/>
    <property type="match status" value="1"/>
</dbReference>
<evidence type="ECO:0000256" key="2">
    <source>
        <dbReference type="ARBA" id="ARBA00005695"/>
    </source>
</evidence>
<dbReference type="Gene3D" id="3.40.190.10">
    <property type="entry name" value="Periplasmic binding protein-like II"/>
    <property type="match status" value="1"/>
</dbReference>
<feature type="domain" description="Solute-binding protein family 5" evidence="5">
    <location>
        <begin position="106"/>
        <end position="511"/>
    </location>
</feature>
<dbReference type="InterPro" id="IPR030678">
    <property type="entry name" value="Peptide/Ni-bd"/>
</dbReference>
<dbReference type="PIRSF" id="PIRSF002741">
    <property type="entry name" value="MppA"/>
    <property type="match status" value="1"/>
</dbReference>
<protein>
    <submittedName>
        <fullName evidence="6">Extracellular solute-binding protein</fullName>
    </submittedName>
</protein>
<name>A0ABT1LHZ1_9HYPH</name>
<dbReference type="RefSeq" id="WP_254745843.1">
    <property type="nucleotide sequence ID" value="NZ_JANCLU010000026.1"/>
</dbReference>
<reference evidence="6 7" key="1">
    <citation type="submission" date="2022-07" db="EMBL/GenBank/DDBJ databases">
        <authorList>
            <person name="Li W.-J."/>
            <person name="Deng Q.-Q."/>
        </authorList>
    </citation>
    <scope>NUCLEOTIDE SEQUENCE [LARGE SCALE GENOMIC DNA]</scope>
    <source>
        <strain evidence="6 7">SYSU M60028</strain>
    </source>
</reference>
<dbReference type="Proteomes" id="UP001205890">
    <property type="component" value="Unassembled WGS sequence"/>
</dbReference>
<evidence type="ECO:0000256" key="3">
    <source>
        <dbReference type="ARBA" id="ARBA00022729"/>
    </source>
</evidence>
<evidence type="ECO:0000313" key="6">
    <source>
        <dbReference type="EMBL" id="MCP8940738.1"/>
    </source>
</evidence>
<dbReference type="PANTHER" id="PTHR30290">
    <property type="entry name" value="PERIPLASMIC BINDING COMPONENT OF ABC TRANSPORTER"/>
    <property type="match status" value="1"/>
</dbReference>
<evidence type="ECO:0000259" key="5">
    <source>
        <dbReference type="Pfam" id="PF00496"/>
    </source>
</evidence>